<proteinExistence type="inferred from homology"/>
<dbReference type="EC" id="5.4.99.-" evidence="3"/>
<keyword evidence="2 3" id="KW-0413">Isomerase</keyword>
<keyword evidence="1" id="KW-0677">Repeat</keyword>
<dbReference type="InterPro" id="IPR006400">
    <property type="entry name" value="Hopene-cyclase"/>
</dbReference>
<dbReference type="Pfam" id="PF13243">
    <property type="entry name" value="SQHop_cyclase_C"/>
    <property type="match status" value="1"/>
</dbReference>
<dbReference type="Proteomes" id="UP000244855">
    <property type="component" value="Unassembled WGS sequence"/>
</dbReference>
<evidence type="ECO:0000313" key="7">
    <source>
        <dbReference type="Proteomes" id="UP000244855"/>
    </source>
</evidence>
<evidence type="ECO:0000259" key="4">
    <source>
        <dbReference type="Pfam" id="PF13243"/>
    </source>
</evidence>
<name>A0A2V1D5M8_9PLEO</name>
<comment type="similarity">
    <text evidence="3">Belongs to the terpene cyclase/mutase family.</text>
</comment>
<dbReference type="AlphaFoldDB" id="A0A2V1D5M8"/>
<dbReference type="InterPro" id="IPR018333">
    <property type="entry name" value="Squalene_cyclase"/>
</dbReference>
<dbReference type="InterPro" id="IPR032697">
    <property type="entry name" value="SQ_cyclase_N"/>
</dbReference>
<dbReference type="PANTHER" id="PTHR11764:SF82">
    <property type="entry name" value="TERPENE CYCLASE_MUTASE FAMILY MEMBER"/>
    <property type="match status" value="1"/>
</dbReference>
<dbReference type="NCBIfam" id="TIGR01787">
    <property type="entry name" value="squalene_cyclas"/>
    <property type="match status" value="1"/>
</dbReference>
<dbReference type="OrthoDB" id="21502at2759"/>
<organism evidence="6 7">
    <name type="scientific">Periconia macrospinosa</name>
    <dbReference type="NCBI Taxonomy" id="97972"/>
    <lineage>
        <taxon>Eukaryota</taxon>
        <taxon>Fungi</taxon>
        <taxon>Dikarya</taxon>
        <taxon>Ascomycota</taxon>
        <taxon>Pezizomycotina</taxon>
        <taxon>Dothideomycetes</taxon>
        <taxon>Pleosporomycetidae</taxon>
        <taxon>Pleosporales</taxon>
        <taxon>Massarineae</taxon>
        <taxon>Periconiaceae</taxon>
        <taxon>Periconia</taxon>
    </lineage>
</organism>
<protein>
    <recommendedName>
        <fullName evidence="3">Terpene cyclase/mutase family member</fullName>
        <ecNumber evidence="3">5.4.99.-</ecNumber>
    </recommendedName>
</protein>
<dbReference type="GO" id="GO:0005811">
    <property type="term" value="C:lipid droplet"/>
    <property type="evidence" value="ECO:0007669"/>
    <property type="project" value="InterPro"/>
</dbReference>
<evidence type="ECO:0000313" key="6">
    <source>
        <dbReference type="EMBL" id="PVH93377.1"/>
    </source>
</evidence>
<sequence length="677" mass="76578">MQPESSGYAAQQALRLATRYAMDAADEDGHWMGPMLSDITITAEWIFLLQSIGYQIYEGDRVAYRHHFLSTQRSDGSWGIAPQYAFGGNLSATIEAYLALKILGMLPDHDAMKKAREYVLSKGGVAQMRMFTRFHLAMFGLLPWTAVPQMPPEVILLPSWFPINIYKFASWARITIVPFLIIRTREPVFELPNGRQLENDYLDELWCEPKRKNVPYSKDFLSLWRTDKVALLFHIADWILKLLCFIGFLPFREFAIKLCLGWLLERQEVSGDWAGIFPPMHLSIYALLLEGYHMNDKPVRLGLAALDRFCHKDEKNGKWMQPCVSPVWDTFLMTRALCDAGTIDLNDDHLTRALRWTCERQIFVKDGDWRVHRPQLPPGGFSFEYFNTWYPDVDDTAAGILAFLKQDATSLRSIHVTRAATWILGMQNRDGGWAAFDVGNDAFFLNSIPFSDMDSLCDPSSADIVGRVLEAFGLMLRLHSGSKEGSEGSLFTSISSACQRGIAYLEEHQERFGAWYGRWGVNYIYGTSNVLCGLSYFSDEPRVRQMIPPALSWLKSVQNADGGWGEGLDSYIDSNRAGIGLSHPSQTAWALMGLLAHLSPKHDESIARGVAWLVVGQTDIKAQGEASWPEDVHTGTGFPGHFYLGYTLYRHYFPMMALGRYVSALKECQGSKGELER</sequence>
<dbReference type="Pfam" id="PF13249">
    <property type="entry name" value="SQHop_cyclase_N"/>
    <property type="match status" value="1"/>
</dbReference>
<dbReference type="Gene3D" id="1.50.10.20">
    <property type="match status" value="2"/>
</dbReference>
<dbReference type="PANTHER" id="PTHR11764">
    <property type="entry name" value="TERPENE CYCLASE/MUTASE FAMILY MEMBER"/>
    <property type="match status" value="1"/>
</dbReference>
<dbReference type="SFLD" id="SFLDG01016">
    <property type="entry name" value="Prenyltransferase_Like_2"/>
    <property type="match status" value="1"/>
</dbReference>
<evidence type="ECO:0000256" key="2">
    <source>
        <dbReference type="ARBA" id="ARBA00023235"/>
    </source>
</evidence>
<dbReference type="CDD" id="cd02892">
    <property type="entry name" value="SQCY_1"/>
    <property type="match status" value="1"/>
</dbReference>
<evidence type="ECO:0000256" key="1">
    <source>
        <dbReference type="ARBA" id="ARBA00022737"/>
    </source>
</evidence>
<feature type="domain" description="Squalene cyclase C-terminal" evidence="4">
    <location>
        <begin position="324"/>
        <end position="661"/>
    </location>
</feature>
<evidence type="ECO:0000259" key="5">
    <source>
        <dbReference type="Pfam" id="PF13249"/>
    </source>
</evidence>
<gene>
    <name evidence="6" type="ORF">DM02DRAFT_541654</name>
</gene>
<dbReference type="EMBL" id="KZ805593">
    <property type="protein sequence ID" value="PVH93377.1"/>
    <property type="molecule type" value="Genomic_DNA"/>
</dbReference>
<dbReference type="InterPro" id="IPR008930">
    <property type="entry name" value="Terpenoid_cyclase/PrenylTrfase"/>
</dbReference>
<dbReference type="GO" id="GO:0016104">
    <property type="term" value="P:triterpenoid biosynthetic process"/>
    <property type="evidence" value="ECO:0007669"/>
    <property type="project" value="InterPro"/>
</dbReference>
<dbReference type="SUPFAM" id="SSF48239">
    <property type="entry name" value="Terpenoid cyclases/Protein prenyltransferases"/>
    <property type="match status" value="2"/>
</dbReference>
<feature type="domain" description="Squalene cyclase N-terminal" evidence="5">
    <location>
        <begin position="16"/>
        <end position="314"/>
    </location>
</feature>
<evidence type="ECO:0000256" key="3">
    <source>
        <dbReference type="RuleBase" id="RU362003"/>
    </source>
</evidence>
<accession>A0A2V1D5M8</accession>
<dbReference type="InterPro" id="IPR032696">
    <property type="entry name" value="SQ_cyclase_C"/>
</dbReference>
<dbReference type="STRING" id="97972.A0A2V1D5M8"/>
<reference evidence="6 7" key="1">
    <citation type="journal article" date="2018" name="Sci. Rep.">
        <title>Comparative genomics provides insights into the lifestyle and reveals functional heterogeneity of dark septate endophytic fungi.</title>
        <authorList>
            <person name="Knapp D.G."/>
            <person name="Nemeth J.B."/>
            <person name="Barry K."/>
            <person name="Hainaut M."/>
            <person name="Henrissat B."/>
            <person name="Johnson J."/>
            <person name="Kuo A."/>
            <person name="Lim J.H.P."/>
            <person name="Lipzen A."/>
            <person name="Nolan M."/>
            <person name="Ohm R.A."/>
            <person name="Tamas L."/>
            <person name="Grigoriev I.V."/>
            <person name="Spatafora J.W."/>
            <person name="Nagy L.G."/>
            <person name="Kovacs G.M."/>
        </authorList>
    </citation>
    <scope>NUCLEOTIDE SEQUENCE [LARGE SCALE GENOMIC DNA]</scope>
    <source>
        <strain evidence="6 7">DSE2036</strain>
    </source>
</reference>
<keyword evidence="7" id="KW-1185">Reference proteome</keyword>
<dbReference type="GO" id="GO:0016866">
    <property type="term" value="F:intramolecular transferase activity"/>
    <property type="evidence" value="ECO:0007669"/>
    <property type="project" value="InterPro"/>
</dbReference>
<dbReference type="NCBIfam" id="TIGR01507">
    <property type="entry name" value="hopene_cyclase"/>
    <property type="match status" value="1"/>
</dbReference>